<accession>A0A4U6BR24</accession>
<name>A0A4U6BR24_9BRAD</name>
<gene>
    <name evidence="1" type="ORF">YH63_006810</name>
</gene>
<organism evidence="1 2">
    <name type="scientific">Afipia massiliensis</name>
    <dbReference type="NCBI Taxonomy" id="211460"/>
    <lineage>
        <taxon>Bacteria</taxon>
        <taxon>Pseudomonadati</taxon>
        <taxon>Pseudomonadota</taxon>
        <taxon>Alphaproteobacteria</taxon>
        <taxon>Hyphomicrobiales</taxon>
        <taxon>Nitrobacteraceae</taxon>
        <taxon>Afipia</taxon>
    </lineage>
</organism>
<protein>
    <submittedName>
        <fullName evidence="1">Uncharacterized protein</fullName>
    </submittedName>
</protein>
<dbReference type="AlphaFoldDB" id="A0A4U6BR24"/>
<dbReference type="Proteomes" id="UP000034832">
    <property type="component" value="Unassembled WGS sequence"/>
</dbReference>
<comment type="caution">
    <text evidence="1">The sequence shown here is derived from an EMBL/GenBank/DDBJ whole genome shotgun (WGS) entry which is preliminary data.</text>
</comment>
<dbReference type="RefSeq" id="WP_046828252.1">
    <property type="nucleotide sequence ID" value="NZ_LBIA02000001.1"/>
</dbReference>
<keyword evidence="2" id="KW-1185">Reference proteome</keyword>
<sequence length="273" mass="28804">MNPILLDQPLQDASGIHPALRSFADECSALAVRVLAYVCGLAVLAVIAVDLVSVVPVAANTGLPALPSAPGWTPASRPHPAFAISKLDLYDRTDAYEILRHPEGGRKDILRWAATAGHAPTAEVEIYRPGGELDAFAAVDADVAARMAGQVTEATEPAGFIDTKFGHVPLSRFSGAAPHGKQACLGFAKTFTTPSVRISGWACQADTLAGQRAFIGCTLNRLILLSAGNDPKMAELFARAELRRHSCNPTTITSTNWIASSEAPQLRGGLTQN</sequence>
<proteinExistence type="predicted"/>
<dbReference type="EMBL" id="LBIA02000001">
    <property type="protein sequence ID" value="TKT71144.1"/>
    <property type="molecule type" value="Genomic_DNA"/>
</dbReference>
<reference evidence="1" key="1">
    <citation type="submission" date="2019-04" db="EMBL/GenBank/DDBJ databases">
        <title>Whole genome sequencing of cave bacteria.</title>
        <authorList>
            <person name="Gan H.M."/>
            <person name="Barton H."/>
            <person name="Savka M.A."/>
        </authorList>
    </citation>
    <scope>NUCLEOTIDE SEQUENCE [LARGE SCALE GENOMIC DNA]</scope>
    <source>
        <strain evidence="1">LC387</strain>
    </source>
</reference>
<dbReference type="OrthoDB" id="8452157at2"/>
<evidence type="ECO:0000313" key="1">
    <source>
        <dbReference type="EMBL" id="TKT71144.1"/>
    </source>
</evidence>
<evidence type="ECO:0000313" key="2">
    <source>
        <dbReference type="Proteomes" id="UP000034832"/>
    </source>
</evidence>
<dbReference type="STRING" id="211460.YH63_12130"/>